<organism evidence="1 2">
    <name type="scientific">Romanomermis culicivorax</name>
    <name type="common">Nematode worm</name>
    <dbReference type="NCBI Taxonomy" id="13658"/>
    <lineage>
        <taxon>Eukaryota</taxon>
        <taxon>Metazoa</taxon>
        <taxon>Ecdysozoa</taxon>
        <taxon>Nematoda</taxon>
        <taxon>Enoplea</taxon>
        <taxon>Dorylaimia</taxon>
        <taxon>Mermithida</taxon>
        <taxon>Mermithoidea</taxon>
        <taxon>Mermithidae</taxon>
        <taxon>Romanomermis</taxon>
    </lineage>
</organism>
<name>A0A915JF58_ROMCU</name>
<dbReference type="WBParaSite" id="nRc.2.0.1.t24196-RA">
    <property type="protein sequence ID" value="nRc.2.0.1.t24196-RA"/>
    <property type="gene ID" value="nRc.2.0.1.g24196"/>
</dbReference>
<sequence length="114" mass="13230">MFRTQLPCLSQPQPVLSQTSVTILLAIRSSVLFLRTASKTFSAPNNFVMPSRAGVVGEVFDRGEFNECGHFTQKNYRGYKQTYFNNFLDEEVFDREEFNESLSKKKYPWQALMQ</sequence>
<dbReference type="Proteomes" id="UP000887565">
    <property type="component" value="Unplaced"/>
</dbReference>
<dbReference type="AlphaFoldDB" id="A0A915JF58"/>
<reference evidence="2" key="1">
    <citation type="submission" date="2022-11" db="UniProtKB">
        <authorList>
            <consortium name="WormBaseParasite"/>
        </authorList>
    </citation>
    <scope>IDENTIFICATION</scope>
</reference>
<protein>
    <submittedName>
        <fullName evidence="2">Uncharacterized protein</fullName>
    </submittedName>
</protein>
<evidence type="ECO:0000313" key="1">
    <source>
        <dbReference type="Proteomes" id="UP000887565"/>
    </source>
</evidence>
<evidence type="ECO:0000313" key="2">
    <source>
        <dbReference type="WBParaSite" id="nRc.2.0.1.t24196-RA"/>
    </source>
</evidence>
<proteinExistence type="predicted"/>
<accession>A0A915JF58</accession>
<keyword evidence="1" id="KW-1185">Reference proteome</keyword>